<dbReference type="Proteomes" id="UP001151516">
    <property type="component" value="Unassembled WGS sequence"/>
</dbReference>
<feature type="domain" description="PDZ" evidence="2">
    <location>
        <begin position="251"/>
        <end position="310"/>
    </location>
</feature>
<dbReference type="InterPro" id="IPR001478">
    <property type="entry name" value="PDZ"/>
</dbReference>
<dbReference type="InterPro" id="IPR025926">
    <property type="entry name" value="PDZ-like_dom"/>
</dbReference>
<evidence type="ECO:0000256" key="1">
    <source>
        <dbReference type="SAM" id="MobiDB-lite"/>
    </source>
</evidence>
<reference evidence="3" key="1">
    <citation type="submission" date="2022-07" db="EMBL/GenBank/DDBJ databases">
        <title>Phylogenomic reconstructions and comparative analyses of Kickxellomycotina fungi.</title>
        <authorList>
            <person name="Reynolds N.K."/>
            <person name="Stajich J.E."/>
            <person name="Barry K."/>
            <person name="Grigoriev I.V."/>
            <person name="Crous P."/>
            <person name="Smith M.E."/>
        </authorList>
    </citation>
    <scope>NUCLEOTIDE SEQUENCE</scope>
    <source>
        <strain evidence="3">CBS 109367</strain>
    </source>
</reference>
<dbReference type="EMBL" id="JANBTX010000008">
    <property type="protein sequence ID" value="KAJ2690733.1"/>
    <property type="molecule type" value="Genomic_DNA"/>
</dbReference>
<feature type="region of interest" description="Disordered" evidence="1">
    <location>
        <begin position="1"/>
        <end position="23"/>
    </location>
</feature>
<proteinExistence type="predicted"/>
<dbReference type="Gene3D" id="2.30.42.10">
    <property type="match status" value="2"/>
</dbReference>
<evidence type="ECO:0000313" key="4">
    <source>
        <dbReference type="Proteomes" id="UP001151516"/>
    </source>
</evidence>
<comment type="caution">
    <text evidence="3">The sequence shown here is derived from an EMBL/GenBank/DDBJ whole genome shotgun (WGS) entry which is preliminary data.</text>
</comment>
<sequence length="996" mass="108007">MSPMTVEDTGPPSSTDSAAAGTGGEKLGIRWDTLQDRLRSSVVSISICHCFHFDQEGVHRSNATGFVVDAEQGIILSNRHVMTTGPSFHKATFFNNQEVLLQPTYYDPIHDFSFFRYDPADLQNLFVPREIKLAPEKARSGMEFRIVGNNSNEKMSVHQGELSQLDRNAPNYGAKSYNDFNTFYYQASSTSHGGSSGSPVVDIEGNAVALNAGNSGGTCASFFLPLERIVYALEYVRRWEIPPRGTLQAVFTHITHVQAAHLGLDPEAAAREGVLADATTGVLSVNKILPGGPADGKLQVGDIIIGVESKVNPAFTELFEIIDARVGSPVSLRIYSHGEFKTVDVDVMDLYDITPSQFLRIGDAVLHNLSLQLAYYSSARITGVYIAKGGRGFFKCSDLGRRNVIQAVNGTPTPDLRALMNVLQGVGRDDPIVVKVFDHRDPRDEAVFVTRVPPVCAPGQVYTRSRVTGFWSREPFMGMTKRADAAPVLANGVEPSLVAPSATGEAVVDAAAGLIQSIEYAAVSISSNSACPASGQYTVADTGNGFIVCKQRGIVLCSSRLVRNPTSILSVAFLGLVSVPATLAFVHPLYPVAFLKYDPACLHRTDSDVDGQLVELALPLPDDGAARLVVGSRATVLMGKKNGGLEVVPTSVTGRRQLSTTTCSACLDQRFYNTSVFNLSPAPDSLVGDLGVVCDANNSILGLWVRLPCCDHDNKKRSYVGLDTLLIRPALDSLCVSDTSPDVVHVLDVEFKQLTLETAKVLGVSGSHIRELALASPVQRCVFMVSSILRKRQPEITSLEVGDVVLKVGDKRAWHIDDLACLRDKDDAELTIVRNGQEITLTVPTTSFADTQTRRVIYWAGMFIQEPHWTALELTSCSGLEVFCAVVVGGSPVEHELYSGNFFITEIDGRPILALDDVANVARDTKSPDVESFNNSVASGLRQRGGKIPGRFVKVSVITLTGETKVVSLHTHDLYHPAWQIQRGPLVSDEWVWEML</sequence>
<dbReference type="InterPro" id="IPR009003">
    <property type="entry name" value="Peptidase_S1_PA"/>
</dbReference>
<dbReference type="OrthoDB" id="4217619at2759"/>
<protein>
    <recommendedName>
        <fullName evidence="2">PDZ domain-containing protein</fullName>
    </recommendedName>
</protein>
<dbReference type="Gene3D" id="2.40.10.120">
    <property type="match status" value="1"/>
</dbReference>
<dbReference type="PROSITE" id="PS50106">
    <property type="entry name" value="PDZ"/>
    <property type="match status" value="1"/>
</dbReference>
<dbReference type="PANTHER" id="PTHR46366">
    <property type="entry name" value="PRO-APOPTOTIC SERINE PROTEASE NMA111"/>
    <property type="match status" value="1"/>
</dbReference>
<name>A0A9W8GKP5_9FUNG</name>
<accession>A0A9W8GKP5</accession>
<organism evidence="3 4">
    <name type="scientific">Coemansia spiralis</name>
    <dbReference type="NCBI Taxonomy" id="417178"/>
    <lineage>
        <taxon>Eukaryota</taxon>
        <taxon>Fungi</taxon>
        <taxon>Fungi incertae sedis</taxon>
        <taxon>Zoopagomycota</taxon>
        <taxon>Kickxellomycotina</taxon>
        <taxon>Kickxellomycetes</taxon>
        <taxon>Kickxellales</taxon>
        <taxon>Kickxellaceae</taxon>
        <taxon>Coemansia</taxon>
    </lineage>
</organism>
<dbReference type="Pfam" id="PF12812">
    <property type="entry name" value="PDZ_1"/>
    <property type="match status" value="1"/>
</dbReference>
<gene>
    <name evidence="3" type="ORF">IWW39_000535</name>
</gene>
<dbReference type="AlphaFoldDB" id="A0A9W8GKP5"/>
<dbReference type="SUPFAM" id="SSF50156">
    <property type="entry name" value="PDZ domain-like"/>
    <property type="match status" value="2"/>
</dbReference>
<dbReference type="Pfam" id="PF13365">
    <property type="entry name" value="Trypsin_2"/>
    <property type="match status" value="1"/>
</dbReference>
<dbReference type="SUPFAM" id="SSF50494">
    <property type="entry name" value="Trypsin-like serine proteases"/>
    <property type="match status" value="1"/>
</dbReference>
<dbReference type="InterPro" id="IPR036034">
    <property type="entry name" value="PDZ_sf"/>
</dbReference>
<keyword evidence="4" id="KW-1185">Reference proteome</keyword>
<dbReference type="PANTHER" id="PTHR46366:SF1">
    <property type="entry name" value="PDZ DOMAIN-CONTAINING PROTEIN C1685.05"/>
    <property type="match status" value="1"/>
</dbReference>
<evidence type="ECO:0000259" key="2">
    <source>
        <dbReference type="PROSITE" id="PS50106"/>
    </source>
</evidence>
<evidence type="ECO:0000313" key="3">
    <source>
        <dbReference type="EMBL" id="KAJ2690733.1"/>
    </source>
</evidence>